<dbReference type="Gene3D" id="1.10.490.10">
    <property type="entry name" value="Globins"/>
    <property type="match status" value="1"/>
</dbReference>
<evidence type="ECO:0000256" key="4">
    <source>
        <dbReference type="ARBA" id="ARBA00023004"/>
    </source>
</evidence>
<dbReference type="SUPFAM" id="SSF46458">
    <property type="entry name" value="Globin-like"/>
    <property type="match status" value="1"/>
</dbReference>
<dbReference type="EMBL" id="FOPP01000012">
    <property type="protein sequence ID" value="SFH43869.1"/>
    <property type="molecule type" value="Genomic_DNA"/>
</dbReference>
<dbReference type="CDD" id="cd08916">
    <property type="entry name" value="TrHb3_P"/>
    <property type="match status" value="1"/>
</dbReference>
<dbReference type="InterPro" id="IPR009050">
    <property type="entry name" value="Globin-like_sf"/>
</dbReference>
<dbReference type="InterPro" id="IPR012292">
    <property type="entry name" value="Globin/Proto"/>
</dbReference>
<dbReference type="GO" id="GO:0046872">
    <property type="term" value="F:metal ion binding"/>
    <property type="evidence" value="ECO:0007669"/>
    <property type="project" value="UniProtKB-KW"/>
</dbReference>
<reference evidence="5 6" key="1">
    <citation type="submission" date="2016-10" db="EMBL/GenBank/DDBJ databases">
        <authorList>
            <person name="de Groot N.N."/>
        </authorList>
    </citation>
    <scope>NUCLEOTIDE SEQUENCE [LARGE SCALE GENOMIC DNA]</scope>
    <source>
        <strain evidence="5 6">DSM 18684</strain>
    </source>
</reference>
<organism evidence="5 6">
    <name type="scientific">Pedobacter insulae</name>
    <dbReference type="NCBI Taxonomy" id="414048"/>
    <lineage>
        <taxon>Bacteria</taxon>
        <taxon>Pseudomonadati</taxon>
        <taxon>Bacteroidota</taxon>
        <taxon>Sphingobacteriia</taxon>
        <taxon>Sphingobacteriales</taxon>
        <taxon>Sphingobacteriaceae</taxon>
        <taxon>Pedobacter</taxon>
    </lineage>
</organism>
<keyword evidence="6" id="KW-1185">Reference proteome</keyword>
<proteinExistence type="predicted"/>
<dbReference type="Pfam" id="PF01152">
    <property type="entry name" value="Bac_globin"/>
    <property type="match status" value="1"/>
</dbReference>
<dbReference type="Proteomes" id="UP000199666">
    <property type="component" value="Unassembled WGS sequence"/>
</dbReference>
<dbReference type="InterPro" id="IPR001486">
    <property type="entry name" value="Hemoglobin_trunc"/>
</dbReference>
<evidence type="ECO:0000256" key="2">
    <source>
        <dbReference type="ARBA" id="ARBA00022617"/>
    </source>
</evidence>
<dbReference type="GO" id="GO:0020037">
    <property type="term" value="F:heme binding"/>
    <property type="evidence" value="ECO:0007669"/>
    <property type="project" value="InterPro"/>
</dbReference>
<dbReference type="GO" id="GO:0019825">
    <property type="term" value="F:oxygen binding"/>
    <property type="evidence" value="ECO:0007669"/>
    <property type="project" value="InterPro"/>
</dbReference>
<evidence type="ECO:0000256" key="3">
    <source>
        <dbReference type="ARBA" id="ARBA00022723"/>
    </source>
</evidence>
<protein>
    <submittedName>
        <fullName evidence="5">Hemoglobin</fullName>
    </submittedName>
</protein>
<keyword evidence="3" id="KW-0479">Metal-binding</keyword>
<dbReference type="OrthoDB" id="25954at2"/>
<evidence type="ECO:0000313" key="6">
    <source>
        <dbReference type="Proteomes" id="UP000199666"/>
    </source>
</evidence>
<dbReference type="RefSeq" id="WP_090997349.1">
    <property type="nucleotide sequence ID" value="NZ_FOPP01000012.1"/>
</dbReference>
<dbReference type="STRING" id="414048.SAMN04489864_11294"/>
<evidence type="ECO:0000256" key="1">
    <source>
        <dbReference type="ARBA" id="ARBA00022448"/>
    </source>
</evidence>
<keyword evidence="1" id="KW-0813">Transport</keyword>
<evidence type="ECO:0000313" key="5">
    <source>
        <dbReference type="EMBL" id="SFH43869.1"/>
    </source>
</evidence>
<keyword evidence="2" id="KW-0349">Heme</keyword>
<dbReference type="AlphaFoldDB" id="A0A1I3A294"/>
<sequence>MKYKDSLVKTDIENLQHIQQLVNSFYATVQKDPLIGDIFTNRIKDWPAHLAKMYRFWQTVLLEEHTYSGSPFPPHAKMPLTAAHFNRWVEIWAETITLFFGGEKASEAKRRGEAMATMFLAKIEFYKDSNLKPLL</sequence>
<keyword evidence="4" id="KW-0408">Iron</keyword>
<gene>
    <name evidence="5" type="ORF">SAMN04489864_11294</name>
</gene>
<name>A0A1I3A294_9SPHI</name>
<accession>A0A1I3A294</accession>